<dbReference type="PROSITE" id="PS51257">
    <property type="entry name" value="PROKAR_LIPOPROTEIN"/>
    <property type="match status" value="1"/>
</dbReference>
<dbReference type="KEGG" id="palb:EJC50_14805"/>
<proteinExistence type="inferred from homology"/>
<dbReference type="EMBL" id="CP034437">
    <property type="protein sequence ID" value="AZN40789.1"/>
    <property type="molecule type" value="Genomic_DNA"/>
</dbReference>
<organism evidence="4 5">
    <name type="scientific">Paenibacillus albus</name>
    <dbReference type="NCBI Taxonomy" id="2495582"/>
    <lineage>
        <taxon>Bacteria</taxon>
        <taxon>Bacillati</taxon>
        <taxon>Bacillota</taxon>
        <taxon>Bacilli</taxon>
        <taxon>Bacillales</taxon>
        <taxon>Paenibacillaceae</taxon>
        <taxon>Paenibacillus</taxon>
    </lineage>
</organism>
<dbReference type="Proteomes" id="UP000272528">
    <property type="component" value="Chromosome"/>
</dbReference>
<keyword evidence="2" id="KW-0732">Signal</keyword>
<dbReference type="InterPro" id="IPR050902">
    <property type="entry name" value="ABC_Transporter_SBP"/>
</dbReference>
<dbReference type="SUPFAM" id="SSF53807">
    <property type="entry name" value="Helical backbone' metal receptor"/>
    <property type="match status" value="1"/>
</dbReference>
<dbReference type="PROSITE" id="PS50983">
    <property type="entry name" value="FE_B12_PBP"/>
    <property type="match status" value="1"/>
</dbReference>
<accession>A0A3Q8X7P9</accession>
<sequence length="383" mass="42820">MKKLVLTGCIGIGALMLAGCQSTDNGQMDNTSANAGANVSANTSTNAATEPETIVDGRGKEVVFKNGYAKNFVLFPHEGREIYSITQSIDPFKGMRKEDQESNIAGGAVAKYHPEILKVNNNIMQADGSAPNVEEILKLSPDVVYQWTSRGDAGIKPLEDAGINVVAVNWGKYQDDIDRYALYGKALGLQDRVDAVFAHQDEAKQAILKVTDSLTKDERQNHVFVSDVHDNQINVWGTELPHTAVDKVENAALTLGKITDIDADINAETLLKWDPDMIVIGEWAHDITPDYFYKHPVLKNLTAVKEKRVYKSPKVSLLDNQGINWYFYSVLAYPDKFKGFDMRKQIRDDYKFLYNIDITDADIDQTLNVEENKNSKNFDLFMQ</sequence>
<dbReference type="Gene3D" id="3.40.50.1980">
    <property type="entry name" value="Nitrogenase molybdenum iron protein domain"/>
    <property type="match status" value="2"/>
</dbReference>
<protein>
    <submittedName>
        <fullName evidence="4">ABC transporter substrate-binding protein</fullName>
    </submittedName>
</protein>
<evidence type="ECO:0000313" key="4">
    <source>
        <dbReference type="EMBL" id="AZN40789.1"/>
    </source>
</evidence>
<feature type="chain" id="PRO_5039561113" evidence="2">
    <location>
        <begin position="19"/>
        <end position="383"/>
    </location>
</feature>
<evidence type="ECO:0000256" key="1">
    <source>
        <dbReference type="ARBA" id="ARBA00008814"/>
    </source>
</evidence>
<name>A0A3Q8X7P9_9BACL</name>
<evidence type="ECO:0000259" key="3">
    <source>
        <dbReference type="PROSITE" id="PS50983"/>
    </source>
</evidence>
<evidence type="ECO:0000313" key="5">
    <source>
        <dbReference type="Proteomes" id="UP000272528"/>
    </source>
</evidence>
<dbReference type="InterPro" id="IPR002491">
    <property type="entry name" value="ABC_transptr_periplasmic_BD"/>
</dbReference>
<comment type="similarity">
    <text evidence="1">Belongs to the bacterial solute-binding protein 8 family.</text>
</comment>
<dbReference type="RefSeq" id="WP_126016220.1">
    <property type="nucleotide sequence ID" value="NZ_CP034437.1"/>
</dbReference>
<reference evidence="5" key="1">
    <citation type="submission" date="2018-12" db="EMBL/GenBank/DDBJ databases">
        <title>Genome sequence of Peanibacillus sp.</title>
        <authorList>
            <person name="Subramani G."/>
            <person name="Srinivasan S."/>
            <person name="Kim M.K."/>
        </authorList>
    </citation>
    <scope>NUCLEOTIDE SEQUENCE [LARGE SCALE GENOMIC DNA]</scope>
    <source>
        <strain evidence="5">18JY67-1</strain>
    </source>
</reference>
<evidence type="ECO:0000256" key="2">
    <source>
        <dbReference type="SAM" id="SignalP"/>
    </source>
</evidence>
<dbReference type="AlphaFoldDB" id="A0A3Q8X7P9"/>
<gene>
    <name evidence="4" type="ORF">EJC50_14805</name>
</gene>
<keyword evidence="5" id="KW-1185">Reference proteome</keyword>
<dbReference type="PANTHER" id="PTHR30535:SF34">
    <property type="entry name" value="MOLYBDATE-BINDING PROTEIN MOLA"/>
    <property type="match status" value="1"/>
</dbReference>
<feature type="domain" description="Fe/B12 periplasmic-binding" evidence="3">
    <location>
        <begin position="80"/>
        <end position="350"/>
    </location>
</feature>
<dbReference type="Pfam" id="PF01497">
    <property type="entry name" value="Peripla_BP_2"/>
    <property type="match status" value="1"/>
</dbReference>
<dbReference type="OrthoDB" id="66025at2"/>
<feature type="signal peptide" evidence="2">
    <location>
        <begin position="1"/>
        <end position="18"/>
    </location>
</feature>
<dbReference type="PANTHER" id="PTHR30535">
    <property type="entry name" value="VITAMIN B12-BINDING PROTEIN"/>
    <property type="match status" value="1"/>
</dbReference>